<gene>
    <name evidence="4" type="ORF">FE251_06325</name>
</gene>
<evidence type="ECO:0000256" key="2">
    <source>
        <dbReference type="SAM" id="MobiDB-lite"/>
    </source>
</evidence>
<dbReference type="RefSeq" id="WP_139948284.1">
    <property type="nucleotide sequence ID" value="NZ_CP040899.1"/>
</dbReference>
<dbReference type="InterPro" id="IPR003615">
    <property type="entry name" value="HNH_nuc"/>
</dbReference>
<evidence type="ECO:0000313" key="4">
    <source>
        <dbReference type="EMBL" id="QDB79029.1"/>
    </source>
</evidence>
<name>A0ABX5VKR9_9MICO</name>
<dbReference type="Gene3D" id="1.10.30.50">
    <property type="match status" value="1"/>
</dbReference>
<evidence type="ECO:0000313" key="5">
    <source>
        <dbReference type="Proteomes" id="UP000313948"/>
    </source>
</evidence>
<keyword evidence="5" id="KW-1185">Reference proteome</keyword>
<organism evidence="4 5">
    <name type="scientific">Georgenia wutianyii</name>
    <dbReference type="NCBI Taxonomy" id="2585135"/>
    <lineage>
        <taxon>Bacteria</taxon>
        <taxon>Bacillati</taxon>
        <taxon>Actinomycetota</taxon>
        <taxon>Actinomycetes</taxon>
        <taxon>Micrococcales</taxon>
        <taxon>Bogoriellaceae</taxon>
        <taxon>Georgenia</taxon>
    </lineage>
</organism>
<sequence>MTAVVEGPACEEWEWPAGTAEEGPDVLRPLPPDPLGEGGPGLDLARLDDWAGDEEDGRSPSDHLPSDVLATVDPGELLLAELESTDPRTVDDYHLVEMIAGYQRVAAWAQWRMAGLARRLSRRPALSPRHSLPTGEQVVDMTAQELAPRLGISRFAARRLVENGRLFDLKLEDTGAALERGGIDYPKACTLARLLKDQPDDVAWAVQQEVLPHAPHQTVTQLERAVSRAIIAIDPLRATARAREARELRRVHHPRPLPDGMASLTAVLPATDAAGLDLALEAAARSARAGGDPRTIDQLRADALALLGHGALDRGFIGEAPGDCRPAGAEAGGPSAHSAPPRDLGDDLPRMETGNSFLRTRHMPVGGIGGDRAQVRVTVPLSVLLPPAPPAGGRPGCGPPDDDFPDQGPPDDVPPDDRHDGPPVEVAELDGYGPITPDVARALAHSGGTWRRLVTDPLSGRLLDVGRSRYRPPAPVADFVRARDGTCVAPGCSTPARACEIDHVVPWAFSGRTGVDNLAALCPRDHAAKTVGDFRLRHLGDGAFEWTTPTGHHYVRHRSGRVTSLGRAEAPGDPPF</sequence>
<feature type="domain" description="HNH nuclease" evidence="3">
    <location>
        <begin position="475"/>
        <end position="527"/>
    </location>
</feature>
<proteinExistence type="inferred from homology"/>
<protein>
    <submittedName>
        <fullName evidence="4">DUF222 domain-containing protein</fullName>
    </submittedName>
</protein>
<dbReference type="CDD" id="cd00085">
    <property type="entry name" value="HNHc"/>
    <property type="match status" value="1"/>
</dbReference>
<dbReference type="EMBL" id="CP040899">
    <property type="protein sequence ID" value="QDB79029.1"/>
    <property type="molecule type" value="Genomic_DNA"/>
</dbReference>
<dbReference type="SMART" id="SM00507">
    <property type="entry name" value="HNHc"/>
    <property type="match status" value="1"/>
</dbReference>
<dbReference type="InterPro" id="IPR003870">
    <property type="entry name" value="DUF222"/>
</dbReference>
<comment type="similarity">
    <text evidence="1">Belongs to the Rv1128c/1148c/1588c/1702c/1945/3466 family.</text>
</comment>
<feature type="region of interest" description="Disordered" evidence="2">
    <location>
        <begin position="1"/>
        <end position="67"/>
    </location>
</feature>
<accession>A0ABX5VKR9</accession>
<evidence type="ECO:0000259" key="3">
    <source>
        <dbReference type="SMART" id="SM00507"/>
    </source>
</evidence>
<feature type="region of interest" description="Disordered" evidence="2">
    <location>
        <begin position="384"/>
        <end position="423"/>
    </location>
</feature>
<feature type="region of interest" description="Disordered" evidence="2">
    <location>
        <begin position="323"/>
        <end position="348"/>
    </location>
</feature>
<dbReference type="Pfam" id="PF01844">
    <property type="entry name" value="HNH"/>
    <property type="match status" value="1"/>
</dbReference>
<dbReference type="InterPro" id="IPR002711">
    <property type="entry name" value="HNH"/>
</dbReference>
<dbReference type="Proteomes" id="UP000313948">
    <property type="component" value="Chromosome"/>
</dbReference>
<dbReference type="Pfam" id="PF02720">
    <property type="entry name" value="DUF222"/>
    <property type="match status" value="1"/>
</dbReference>
<evidence type="ECO:0000256" key="1">
    <source>
        <dbReference type="ARBA" id="ARBA00023450"/>
    </source>
</evidence>
<reference evidence="4 5" key="1">
    <citation type="submission" date="2019-05" db="EMBL/GenBank/DDBJ databases">
        <title>Georgenia *** sp. nov., and Georgenia *** sp. nov., isolated from the intestinal contents of plateau pika (Ochotona curzoniae) in the Qinghai-Tibet plateau of China.</title>
        <authorList>
            <person name="Tian Z."/>
        </authorList>
    </citation>
    <scope>NUCLEOTIDE SEQUENCE [LARGE SCALE GENOMIC DNA]</scope>
    <source>
        <strain evidence="4 5">Z294</strain>
    </source>
</reference>